<feature type="region of interest" description="Disordered" evidence="1">
    <location>
        <begin position="1"/>
        <end position="94"/>
    </location>
</feature>
<sequence>MMLKKKGGKRTMSSTEEELETSSDESEEEHTTKKGGRQHQHQPKLDEPLPNEIEEIEVSSAAGNDTEEVEDRICEVDGADSDEDMSGDGMGEQH</sequence>
<reference evidence="2 3" key="1">
    <citation type="submission" date="2014-04" db="EMBL/GenBank/DDBJ databases">
        <title>Evolutionary Origins and Diversification of the Mycorrhizal Mutualists.</title>
        <authorList>
            <consortium name="DOE Joint Genome Institute"/>
            <consortium name="Mycorrhizal Genomics Consortium"/>
            <person name="Kohler A."/>
            <person name="Kuo A."/>
            <person name="Nagy L.G."/>
            <person name="Floudas D."/>
            <person name="Copeland A."/>
            <person name="Barry K.W."/>
            <person name="Cichocki N."/>
            <person name="Veneault-Fourrey C."/>
            <person name="LaButti K."/>
            <person name="Lindquist E.A."/>
            <person name="Lipzen A."/>
            <person name="Lundell T."/>
            <person name="Morin E."/>
            <person name="Murat C."/>
            <person name="Riley R."/>
            <person name="Ohm R."/>
            <person name="Sun H."/>
            <person name="Tunlid A."/>
            <person name="Henrissat B."/>
            <person name="Grigoriev I.V."/>
            <person name="Hibbett D.S."/>
            <person name="Martin F."/>
        </authorList>
    </citation>
    <scope>NUCLEOTIDE SEQUENCE [LARGE SCALE GENOMIC DNA]</scope>
    <source>
        <strain evidence="2 3">MD-312</strain>
    </source>
</reference>
<feature type="compositionally biased region" description="Basic residues" evidence="1">
    <location>
        <begin position="33"/>
        <end position="42"/>
    </location>
</feature>
<dbReference type="HOGENOM" id="CLU_2386451_0_0_1"/>
<evidence type="ECO:0000313" key="2">
    <source>
        <dbReference type="EMBL" id="KIJ61934.1"/>
    </source>
</evidence>
<dbReference type="AlphaFoldDB" id="A0A0C9V8C0"/>
<dbReference type="EMBL" id="KN839858">
    <property type="protein sequence ID" value="KIJ61934.1"/>
    <property type="molecule type" value="Genomic_DNA"/>
</dbReference>
<feature type="compositionally biased region" description="Acidic residues" evidence="1">
    <location>
        <begin position="15"/>
        <end position="28"/>
    </location>
</feature>
<organism evidence="2 3">
    <name type="scientific">Hydnomerulius pinastri MD-312</name>
    <dbReference type="NCBI Taxonomy" id="994086"/>
    <lineage>
        <taxon>Eukaryota</taxon>
        <taxon>Fungi</taxon>
        <taxon>Dikarya</taxon>
        <taxon>Basidiomycota</taxon>
        <taxon>Agaricomycotina</taxon>
        <taxon>Agaricomycetes</taxon>
        <taxon>Agaricomycetidae</taxon>
        <taxon>Boletales</taxon>
        <taxon>Boletales incertae sedis</taxon>
        <taxon>Leucogyrophana</taxon>
    </lineage>
</organism>
<proteinExistence type="predicted"/>
<dbReference type="Proteomes" id="UP000053820">
    <property type="component" value="Unassembled WGS sequence"/>
</dbReference>
<gene>
    <name evidence="2" type="ORF">HYDPIDRAFT_30744</name>
</gene>
<name>A0A0C9V8C0_9AGAM</name>
<protein>
    <submittedName>
        <fullName evidence="2">Uncharacterized protein</fullName>
    </submittedName>
</protein>
<keyword evidence="3" id="KW-1185">Reference proteome</keyword>
<evidence type="ECO:0000256" key="1">
    <source>
        <dbReference type="SAM" id="MobiDB-lite"/>
    </source>
</evidence>
<feature type="compositionally biased region" description="Acidic residues" evidence="1">
    <location>
        <begin position="77"/>
        <end position="86"/>
    </location>
</feature>
<evidence type="ECO:0000313" key="3">
    <source>
        <dbReference type="Proteomes" id="UP000053820"/>
    </source>
</evidence>
<accession>A0A0C9V8C0</accession>